<dbReference type="InterPro" id="IPR033467">
    <property type="entry name" value="Tesmin/TSO1-like_CXC"/>
</dbReference>
<feature type="transmembrane region" description="Helical" evidence="5">
    <location>
        <begin position="69"/>
        <end position="91"/>
    </location>
</feature>
<dbReference type="PANTHER" id="PTHR12446:SF34">
    <property type="entry name" value="PROTEIN LIN-54 HOMOLOG"/>
    <property type="match status" value="1"/>
</dbReference>
<dbReference type="STRING" id="49451.A0A314KJW3"/>
<dbReference type="Pfam" id="PF07727">
    <property type="entry name" value="RVT_2"/>
    <property type="match status" value="1"/>
</dbReference>
<dbReference type="SMART" id="SM01114">
    <property type="entry name" value="CXC"/>
    <property type="match status" value="2"/>
</dbReference>
<dbReference type="InterPro" id="IPR028307">
    <property type="entry name" value="Lin-54_fam"/>
</dbReference>
<dbReference type="InterPro" id="IPR013103">
    <property type="entry name" value="RVT_2"/>
</dbReference>
<feature type="compositionally biased region" description="Basic and acidic residues" evidence="4">
    <location>
        <begin position="707"/>
        <end position="719"/>
    </location>
</feature>
<evidence type="ECO:0000256" key="4">
    <source>
        <dbReference type="SAM" id="MobiDB-lite"/>
    </source>
</evidence>
<evidence type="ECO:0000313" key="7">
    <source>
        <dbReference type="EMBL" id="OIT29482.1"/>
    </source>
</evidence>
<evidence type="ECO:0000259" key="6">
    <source>
        <dbReference type="PROSITE" id="PS51634"/>
    </source>
</evidence>
<evidence type="ECO:0000313" key="8">
    <source>
        <dbReference type="Proteomes" id="UP000187609"/>
    </source>
</evidence>
<dbReference type="Gramene" id="OIT29482">
    <property type="protein sequence ID" value="OIT29482"/>
    <property type="gene ID" value="A4A49_22144"/>
</dbReference>
<organism evidence="7 8">
    <name type="scientific">Nicotiana attenuata</name>
    <name type="common">Coyote tobacco</name>
    <dbReference type="NCBI Taxonomy" id="49451"/>
    <lineage>
        <taxon>Eukaryota</taxon>
        <taxon>Viridiplantae</taxon>
        <taxon>Streptophyta</taxon>
        <taxon>Embryophyta</taxon>
        <taxon>Tracheophyta</taxon>
        <taxon>Spermatophyta</taxon>
        <taxon>Magnoliopsida</taxon>
        <taxon>eudicotyledons</taxon>
        <taxon>Gunneridae</taxon>
        <taxon>Pentapetalae</taxon>
        <taxon>asterids</taxon>
        <taxon>lamiids</taxon>
        <taxon>Solanales</taxon>
        <taxon>Solanaceae</taxon>
        <taxon>Nicotianoideae</taxon>
        <taxon>Nicotianeae</taxon>
        <taxon>Nicotiana</taxon>
    </lineage>
</organism>
<dbReference type="PROSITE" id="PS51634">
    <property type="entry name" value="CRC"/>
    <property type="match status" value="1"/>
</dbReference>
<dbReference type="EMBL" id="MJEQ01001774">
    <property type="protein sequence ID" value="OIT29482.1"/>
    <property type="molecule type" value="Genomic_DNA"/>
</dbReference>
<accession>A0A314KJW3</accession>
<dbReference type="CDD" id="cd09272">
    <property type="entry name" value="RNase_HI_RT_Ty1"/>
    <property type="match status" value="1"/>
</dbReference>
<feature type="compositionally biased region" description="Polar residues" evidence="4">
    <location>
        <begin position="589"/>
        <end position="602"/>
    </location>
</feature>
<keyword evidence="5" id="KW-0472">Membrane</keyword>
<dbReference type="Proteomes" id="UP000187609">
    <property type="component" value="Unassembled WGS sequence"/>
</dbReference>
<keyword evidence="5" id="KW-1133">Transmembrane helix</keyword>
<feature type="domain" description="CRC" evidence="6">
    <location>
        <begin position="250"/>
        <end position="374"/>
    </location>
</feature>
<gene>
    <name evidence="7" type="primary">TCX5_3</name>
    <name evidence="7" type="ORF">A4A49_22144</name>
</gene>
<dbReference type="InterPro" id="IPR005172">
    <property type="entry name" value="CRC"/>
</dbReference>
<evidence type="ECO:0000256" key="5">
    <source>
        <dbReference type="SAM" id="Phobius"/>
    </source>
</evidence>
<feature type="region of interest" description="Disordered" evidence="4">
    <location>
        <begin position="643"/>
        <end position="719"/>
    </location>
</feature>
<comment type="caution">
    <text evidence="7">The sequence shown here is derived from an EMBL/GenBank/DDBJ whole genome shotgun (WGS) entry which is preliminary data.</text>
</comment>
<dbReference type="AlphaFoldDB" id="A0A314KJW3"/>
<dbReference type="Pfam" id="PF03638">
    <property type="entry name" value="TCR"/>
    <property type="match status" value="2"/>
</dbReference>
<evidence type="ECO:0000256" key="1">
    <source>
        <dbReference type="ARBA" id="ARBA00004123"/>
    </source>
</evidence>
<sequence>MFFFHGDLEDEVYMVQPSGFITQGESSGLVCRLCRSLYGLKQSTRAWFCKFNTVIQEFGMICSEVDHSVFIGILLQISVFIWWCMLMILLLPAMIRMSSSGTVISQWKYALDILEETGMIGCRPVDTPMDPNSKLLPGQGGNLVSWKSKKQNVVAWSSAEAKYRAMAVATCELHLLKELKCSEISKMKLVCDNQAVLHIASNPVFHDITKHIEIDSHFIREKILSGDIAAKFVKSNDQFADIFTTSLTGPRICYKCNKLGTYNLYCECFASGIYCDGCNCVNCHNNVENEPARREAVEATLERNPHAFRPKIASSPHGVRENREEAGDGLVLPKHNKGCHCKKSGCLKKYCECFQANILCSENCKCMDCKNFEGSQERQALFHGDHANNMAYLQQAANAAITGAIGSSGYGSPPVNKKRKAQELFFGSMIKDPVHRLGQLQQESQIKVSVPPSPLSSIPGPRVGNAAALSPSKFTYRSLLADLIHPHDIKELCSVLVDYAWEAGKMLADERDASLKQAKCHSEASYPSSGVEKVIPDDCSSAVRAENIDESSLDSANVPKERPMSPGTLALMCDEQNTIFTAAAAPPNDRTSLSNNTSSQLPHGQGMKEVYPELEKIVLTRTRDCLKKLITLGELKETKCSSMVRGADSGSQNEVNGNGIAMTDSRNQHEPFRNSLANSVPTPPPPPPQKVEPGTTAFSNNPCPKVHPPDENGDVKSKS</sequence>
<feature type="region of interest" description="Disordered" evidence="4">
    <location>
        <begin position="585"/>
        <end position="605"/>
    </location>
</feature>
<keyword evidence="8" id="KW-1185">Reference proteome</keyword>
<keyword evidence="5" id="KW-0812">Transmembrane</keyword>
<protein>
    <submittedName>
        <fullName evidence="7">Protein tesmintso1-like cxc 5</fullName>
    </submittedName>
</protein>
<dbReference type="GO" id="GO:0006355">
    <property type="term" value="P:regulation of DNA-templated transcription"/>
    <property type="evidence" value="ECO:0007669"/>
    <property type="project" value="TreeGrafter"/>
</dbReference>
<feature type="compositionally biased region" description="Pro residues" evidence="4">
    <location>
        <begin position="681"/>
        <end position="690"/>
    </location>
</feature>
<dbReference type="PANTHER" id="PTHR12446">
    <property type="entry name" value="TESMIN/TSO1-RELATED"/>
    <property type="match status" value="1"/>
</dbReference>
<reference evidence="7" key="1">
    <citation type="submission" date="2016-11" db="EMBL/GenBank/DDBJ databases">
        <title>The genome of Nicotiana attenuata.</title>
        <authorList>
            <person name="Xu S."/>
            <person name="Brockmoeller T."/>
            <person name="Gaquerel E."/>
            <person name="Navarro A."/>
            <person name="Kuhl H."/>
            <person name="Gase K."/>
            <person name="Ling Z."/>
            <person name="Zhou W."/>
            <person name="Kreitzer C."/>
            <person name="Stanke M."/>
            <person name="Tang H."/>
            <person name="Lyons E."/>
            <person name="Pandey P."/>
            <person name="Pandey S.P."/>
            <person name="Timmermann B."/>
            <person name="Baldwin I.T."/>
        </authorList>
    </citation>
    <scope>NUCLEOTIDE SEQUENCE [LARGE SCALE GENOMIC DNA]</scope>
    <source>
        <strain evidence="7">UT</strain>
    </source>
</reference>
<keyword evidence="3" id="KW-0539">Nucleus</keyword>
<comment type="similarity">
    <text evidence="2">Belongs to the lin-54 family.</text>
</comment>
<proteinExistence type="inferred from homology"/>
<evidence type="ECO:0000256" key="2">
    <source>
        <dbReference type="ARBA" id="ARBA00007267"/>
    </source>
</evidence>
<dbReference type="GO" id="GO:0005634">
    <property type="term" value="C:nucleus"/>
    <property type="evidence" value="ECO:0007669"/>
    <property type="project" value="UniProtKB-SubCell"/>
</dbReference>
<dbReference type="SMR" id="A0A314KJW3"/>
<name>A0A314KJW3_NICAT</name>
<evidence type="ECO:0000256" key="3">
    <source>
        <dbReference type="ARBA" id="ARBA00023242"/>
    </source>
</evidence>
<comment type="subcellular location">
    <subcellularLocation>
        <location evidence="1">Nucleus</location>
    </subcellularLocation>
</comment>